<name>A0A829YGN1_9GAMM</name>
<dbReference type="InterPro" id="IPR000531">
    <property type="entry name" value="Beta-barrel_TonB"/>
</dbReference>
<keyword evidence="10 11" id="KW-0998">Cell outer membrane</keyword>
<evidence type="ECO:0000256" key="5">
    <source>
        <dbReference type="ARBA" id="ARBA00022692"/>
    </source>
</evidence>
<feature type="domain" description="TonB-dependent receptor-like beta-barrel" evidence="14">
    <location>
        <begin position="309"/>
        <end position="691"/>
    </location>
</feature>
<evidence type="ECO:0000256" key="1">
    <source>
        <dbReference type="ARBA" id="ARBA00004571"/>
    </source>
</evidence>
<dbReference type="PROSITE" id="PS51257">
    <property type="entry name" value="PROKAR_LIPOPROTEIN"/>
    <property type="match status" value="1"/>
</dbReference>
<dbReference type="PANTHER" id="PTHR32552">
    <property type="entry name" value="FERRICHROME IRON RECEPTOR-RELATED"/>
    <property type="match status" value="1"/>
</dbReference>
<evidence type="ECO:0000256" key="12">
    <source>
        <dbReference type="RuleBase" id="RU003357"/>
    </source>
</evidence>
<keyword evidence="2 11" id="KW-0813">Transport</keyword>
<feature type="domain" description="TonB-dependent receptor-like beta-barrel" evidence="14">
    <location>
        <begin position="768"/>
        <end position="853"/>
    </location>
</feature>
<evidence type="ECO:0000256" key="10">
    <source>
        <dbReference type="ARBA" id="ARBA00023237"/>
    </source>
</evidence>
<comment type="caution">
    <text evidence="16">The sequence shown here is derived from an EMBL/GenBank/DDBJ whole genome shotgun (WGS) entry which is preliminary data.</text>
</comment>
<keyword evidence="8 12" id="KW-0798">TonB box</keyword>
<reference evidence="17" key="1">
    <citation type="submission" date="2020-01" db="EMBL/GenBank/DDBJ databases">
        <title>'Steroidobacter agaridevorans' sp. nov., agar-degrading bacteria isolated from rhizosphere soils.</title>
        <authorList>
            <person name="Ikenaga M."/>
            <person name="Kataoka M."/>
            <person name="Murouchi A."/>
            <person name="Katsuragi S."/>
            <person name="Sakai M."/>
        </authorList>
    </citation>
    <scope>NUCLEOTIDE SEQUENCE [LARGE SCALE GENOMIC DNA]</scope>
    <source>
        <strain evidence="17">YU21-B</strain>
    </source>
</reference>
<dbReference type="AlphaFoldDB" id="A0A829YGN1"/>
<dbReference type="SUPFAM" id="SSF56935">
    <property type="entry name" value="Porins"/>
    <property type="match status" value="1"/>
</dbReference>
<evidence type="ECO:0000256" key="2">
    <source>
        <dbReference type="ARBA" id="ARBA00022448"/>
    </source>
</evidence>
<evidence type="ECO:0000313" key="17">
    <source>
        <dbReference type="Proteomes" id="UP000445000"/>
    </source>
</evidence>
<keyword evidence="13" id="KW-0732">Signal</keyword>
<dbReference type="PROSITE" id="PS52016">
    <property type="entry name" value="TONB_DEPENDENT_REC_3"/>
    <property type="match status" value="1"/>
</dbReference>
<organism evidence="16 17">
    <name type="scientific">Steroidobacter agaridevorans</name>
    <dbReference type="NCBI Taxonomy" id="2695856"/>
    <lineage>
        <taxon>Bacteria</taxon>
        <taxon>Pseudomonadati</taxon>
        <taxon>Pseudomonadota</taxon>
        <taxon>Gammaproteobacteria</taxon>
        <taxon>Steroidobacterales</taxon>
        <taxon>Steroidobacteraceae</taxon>
        <taxon>Steroidobacter</taxon>
    </lineage>
</organism>
<dbReference type="GO" id="GO:0009279">
    <property type="term" value="C:cell outer membrane"/>
    <property type="evidence" value="ECO:0007669"/>
    <property type="project" value="UniProtKB-SubCell"/>
</dbReference>
<keyword evidence="3 11" id="KW-1134">Transmembrane beta strand</keyword>
<feature type="domain" description="TonB-dependent receptor plug" evidence="15">
    <location>
        <begin position="44"/>
        <end position="152"/>
    </location>
</feature>
<sequence length="891" mass="95467">MKSRIAIGTLISATSCVFALSAQAQEARALEEIIVTAQKRAESIQDVPIAVSAFSAEALQEQRLDGAYNLQNAVPNLVFSGGTGSTPNFNIRGVGSANGTGSTGDSGVLPHHNNVPLTVSRIGVADFYDVERIEVLRGPQGTLYGRNATGGVLNVITARPDLTQFNASTSLEYADYDTRKAKGHVNIPVGSKLGLRLAGNYLQREGYTENTATGNDIDSRDLWSARATMAFQPTDSIRAYVLYERFEEDDSRNGGARTLCIKDPGPTSVGSTPVNSAVARNYLSRGCLQGSIYQPSAYGTVNSVATFGGMFSNVLGVTTGDTFAGQMGDPNLRRSSAYRDPSYDATNELIELETQWDIIDGLTLSLLASYTSDQALAAGGSQQSQIGFNNTAVTPGGVFNDPQGGPGTGVRTLTYSTNDDIQRTGELRLQSSFDGAINFNAGVFALNLDRSTTTFTSTNATNAFHRASRNTSFYDATPGIPVSGLGHNYFFVYTPYELESQAVFGELYWNWTDALKFTVGARYTEDEKSRIYYPVNLLAAAGEGGVVGAPGWNEARVLPEKIESNATTGRVTLDWAVTADTLVYLTLSRGYKAGGFNTPTTQGSAAPYDAETVDAVEIGAKNSLFDGRVTLNVTGFIYDYQDYQFSKLDGFASLVDNLDAEVRGVEVEAVWSPIEPLRFNAQLGYLDSEITAGTSVDPFDRTQGDPSLHYAKSLEGGCVVSASALQRVIAAINAGALPAAALAPLPGAGLCGSAALNTAFGLNRSAGVPVDLAGNQLPGAPEWTASLGAQYTLRLGGDWEVTLRADYYRQAESYSSHFNTTDYELESWDNYNASLLFRNLAWDVDVQVYGKNLADDDVIVGLEVQSEQLGLTRGVQLLEPRLFGVSITKRW</sequence>
<evidence type="ECO:0000256" key="8">
    <source>
        <dbReference type="ARBA" id="ARBA00023077"/>
    </source>
</evidence>
<dbReference type="RefSeq" id="WP_161814021.1">
    <property type="nucleotide sequence ID" value="NZ_BLJN01000004.1"/>
</dbReference>
<accession>A0A829YGN1</accession>
<keyword evidence="9 11" id="KW-0472">Membrane</keyword>
<keyword evidence="5 11" id="KW-0812">Transmembrane</keyword>
<keyword evidence="17" id="KW-1185">Reference proteome</keyword>
<dbReference type="InterPro" id="IPR012910">
    <property type="entry name" value="Plug_dom"/>
</dbReference>
<dbReference type="Proteomes" id="UP000445000">
    <property type="component" value="Unassembled WGS sequence"/>
</dbReference>
<dbReference type="Pfam" id="PF00593">
    <property type="entry name" value="TonB_dep_Rec_b-barrel"/>
    <property type="match status" value="2"/>
</dbReference>
<evidence type="ECO:0000256" key="3">
    <source>
        <dbReference type="ARBA" id="ARBA00022452"/>
    </source>
</evidence>
<evidence type="ECO:0000256" key="4">
    <source>
        <dbReference type="ARBA" id="ARBA00022496"/>
    </source>
</evidence>
<evidence type="ECO:0000256" key="11">
    <source>
        <dbReference type="PROSITE-ProRule" id="PRU01360"/>
    </source>
</evidence>
<dbReference type="EMBL" id="BLJN01000004">
    <property type="protein sequence ID" value="GFE82370.1"/>
    <property type="molecule type" value="Genomic_DNA"/>
</dbReference>
<dbReference type="InterPro" id="IPR039426">
    <property type="entry name" value="TonB-dep_rcpt-like"/>
</dbReference>
<gene>
    <name evidence="16" type="ORF">GCM10011487_43700</name>
</gene>
<dbReference type="Gene3D" id="2.40.170.20">
    <property type="entry name" value="TonB-dependent receptor, beta-barrel domain"/>
    <property type="match status" value="3"/>
</dbReference>
<evidence type="ECO:0000313" key="16">
    <source>
        <dbReference type="EMBL" id="GFE82370.1"/>
    </source>
</evidence>
<dbReference type="Pfam" id="PF07715">
    <property type="entry name" value="Plug"/>
    <property type="match status" value="1"/>
</dbReference>
<evidence type="ECO:0000256" key="7">
    <source>
        <dbReference type="ARBA" id="ARBA00023065"/>
    </source>
</evidence>
<feature type="chain" id="PRO_5032376399" evidence="13">
    <location>
        <begin position="25"/>
        <end position="891"/>
    </location>
</feature>
<keyword evidence="4" id="KW-0410">Iron transport</keyword>
<comment type="subcellular location">
    <subcellularLocation>
        <location evidence="1 11">Cell outer membrane</location>
        <topology evidence="1 11">Multi-pass membrane protein</topology>
    </subcellularLocation>
</comment>
<dbReference type="GO" id="GO:0006826">
    <property type="term" value="P:iron ion transport"/>
    <property type="evidence" value="ECO:0007669"/>
    <property type="project" value="UniProtKB-KW"/>
</dbReference>
<dbReference type="PANTHER" id="PTHR32552:SF81">
    <property type="entry name" value="TONB-DEPENDENT OUTER MEMBRANE RECEPTOR"/>
    <property type="match status" value="1"/>
</dbReference>
<keyword evidence="16" id="KW-0675">Receptor</keyword>
<keyword evidence="7" id="KW-0406">Ion transport</keyword>
<evidence type="ECO:0000259" key="14">
    <source>
        <dbReference type="Pfam" id="PF00593"/>
    </source>
</evidence>
<evidence type="ECO:0000256" key="6">
    <source>
        <dbReference type="ARBA" id="ARBA00023004"/>
    </source>
</evidence>
<proteinExistence type="inferred from homology"/>
<protein>
    <submittedName>
        <fullName evidence="16">TonB-dependent receptor</fullName>
    </submittedName>
</protein>
<evidence type="ECO:0000256" key="9">
    <source>
        <dbReference type="ARBA" id="ARBA00023136"/>
    </source>
</evidence>
<evidence type="ECO:0000256" key="13">
    <source>
        <dbReference type="SAM" id="SignalP"/>
    </source>
</evidence>
<comment type="similarity">
    <text evidence="11 12">Belongs to the TonB-dependent receptor family.</text>
</comment>
<keyword evidence="6" id="KW-0408">Iron</keyword>
<evidence type="ECO:0000259" key="15">
    <source>
        <dbReference type="Pfam" id="PF07715"/>
    </source>
</evidence>
<feature type="signal peptide" evidence="13">
    <location>
        <begin position="1"/>
        <end position="24"/>
    </location>
</feature>
<dbReference type="InterPro" id="IPR036942">
    <property type="entry name" value="Beta-barrel_TonB_sf"/>
</dbReference>